<keyword evidence="2 4" id="KW-0863">Zinc-finger</keyword>
<sequence>MSKVFWVLSHKSEPSLPSPKRNITVEIKRPRTWQTGIVIHVALRAVSNGHLNYDTVREMEYMLLYHDFDFDLVMEIIEETSDFVARTIPTIEDPTCTDLDIFVKISDQNPDSLQRITLTKLCVNRRGPLTTEEDDICPICCEKFGTGGEINSLDCFHSYHRHCILKWAKTNLTCPYCRPNLV</sequence>
<reference evidence="6 7" key="1">
    <citation type="submission" date="2022-03" db="EMBL/GenBank/DDBJ databases">
        <authorList>
            <person name="Macdonald S."/>
            <person name="Ahmed S."/>
            <person name="Newling K."/>
        </authorList>
    </citation>
    <scope>NUCLEOTIDE SEQUENCE [LARGE SCALE GENOMIC DNA]</scope>
</reference>
<keyword evidence="7" id="KW-1185">Reference proteome</keyword>
<dbReference type="PANTHER" id="PTHR45931:SF3">
    <property type="entry name" value="RING ZINC FINGER-CONTAINING PROTEIN"/>
    <property type="match status" value="1"/>
</dbReference>
<gene>
    <name evidence="6" type="ORF">ERUC_LOCUS14710</name>
</gene>
<dbReference type="Pfam" id="PF13639">
    <property type="entry name" value="zf-RING_2"/>
    <property type="match status" value="1"/>
</dbReference>
<feature type="domain" description="RING-type" evidence="5">
    <location>
        <begin position="137"/>
        <end position="178"/>
    </location>
</feature>
<evidence type="ECO:0000313" key="7">
    <source>
        <dbReference type="Proteomes" id="UP001642260"/>
    </source>
</evidence>
<dbReference type="Gene3D" id="3.30.40.10">
    <property type="entry name" value="Zinc/RING finger domain, C3HC4 (zinc finger)"/>
    <property type="match status" value="1"/>
</dbReference>
<evidence type="ECO:0000256" key="3">
    <source>
        <dbReference type="ARBA" id="ARBA00022833"/>
    </source>
</evidence>
<dbReference type="InterPro" id="IPR051834">
    <property type="entry name" value="RING_finger_E3_ligase"/>
</dbReference>
<organism evidence="6 7">
    <name type="scientific">Eruca vesicaria subsp. sativa</name>
    <name type="common">Garden rocket</name>
    <name type="synonym">Eruca sativa</name>
    <dbReference type="NCBI Taxonomy" id="29727"/>
    <lineage>
        <taxon>Eukaryota</taxon>
        <taxon>Viridiplantae</taxon>
        <taxon>Streptophyta</taxon>
        <taxon>Embryophyta</taxon>
        <taxon>Tracheophyta</taxon>
        <taxon>Spermatophyta</taxon>
        <taxon>Magnoliopsida</taxon>
        <taxon>eudicotyledons</taxon>
        <taxon>Gunneridae</taxon>
        <taxon>Pentapetalae</taxon>
        <taxon>rosids</taxon>
        <taxon>malvids</taxon>
        <taxon>Brassicales</taxon>
        <taxon>Brassicaceae</taxon>
        <taxon>Brassiceae</taxon>
        <taxon>Eruca</taxon>
    </lineage>
</organism>
<evidence type="ECO:0000259" key="5">
    <source>
        <dbReference type="PROSITE" id="PS50089"/>
    </source>
</evidence>
<proteinExistence type="predicted"/>
<keyword evidence="1" id="KW-0479">Metal-binding</keyword>
<evidence type="ECO:0000256" key="2">
    <source>
        <dbReference type="ARBA" id="ARBA00022771"/>
    </source>
</evidence>
<accession>A0ABC8JTS8</accession>
<keyword evidence="3" id="KW-0862">Zinc</keyword>
<dbReference type="PROSITE" id="PS50089">
    <property type="entry name" value="ZF_RING_2"/>
    <property type="match status" value="1"/>
</dbReference>
<dbReference type="SMART" id="SM00184">
    <property type="entry name" value="RING"/>
    <property type="match status" value="1"/>
</dbReference>
<evidence type="ECO:0000313" key="6">
    <source>
        <dbReference type="EMBL" id="CAH8337838.1"/>
    </source>
</evidence>
<comment type="caution">
    <text evidence="6">The sequence shown here is derived from an EMBL/GenBank/DDBJ whole genome shotgun (WGS) entry which is preliminary data.</text>
</comment>
<dbReference type="InterPro" id="IPR013083">
    <property type="entry name" value="Znf_RING/FYVE/PHD"/>
</dbReference>
<dbReference type="GO" id="GO:0008270">
    <property type="term" value="F:zinc ion binding"/>
    <property type="evidence" value="ECO:0007669"/>
    <property type="project" value="UniProtKB-KW"/>
</dbReference>
<dbReference type="InterPro" id="IPR001841">
    <property type="entry name" value="Znf_RING"/>
</dbReference>
<dbReference type="Proteomes" id="UP001642260">
    <property type="component" value="Unassembled WGS sequence"/>
</dbReference>
<protein>
    <recommendedName>
        <fullName evidence="5">RING-type domain-containing protein</fullName>
    </recommendedName>
</protein>
<dbReference type="AlphaFoldDB" id="A0ABC8JTS8"/>
<dbReference type="EMBL" id="CAKOAT010138487">
    <property type="protein sequence ID" value="CAH8337838.1"/>
    <property type="molecule type" value="Genomic_DNA"/>
</dbReference>
<dbReference type="PANTHER" id="PTHR45931">
    <property type="entry name" value="SI:CH211-59O9.10"/>
    <property type="match status" value="1"/>
</dbReference>
<evidence type="ECO:0000256" key="4">
    <source>
        <dbReference type="PROSITE-ProRule" id="PRU00175"/>
    </source>
</evidence>
<evidence type="ECO:0000256" key="1">
    <source>
        <dbReference type="ARBA" id="ARBA00022723"/>
    </source>
</evidence>
<dbReference type="SUPFAM" id="SSF57850">
    <property type="entry name" value="RING/U-box"/>
    <property type="match status" value="1"/>
</dbReference>
<name>A0ABC8JTS8_ERUVS</name>